<organism evidence="3 4">
    <name type="scientific">Morella rubra</name>
    <name type="common">Chinese bayberry</name>
    <dbReference type="NCBI Taxonomy" id="262757"/>
    <lineage>
        <taxon>Eukaryota</taxon>
        <taxon>Viridiplantae</taxon>
        <taxon>Streptophyta</taxon>
        <taxon>Embryophyta</taxon>
        <taxon>Tracheophyta</taxon>
        <taxon>Spermatophyta</taxon>
        <taxon>Magnoliopsida</taxon>
        <taxon>eudicotyledons</taxon>
        <taxon>Gunneridae</taxon>
        <taxon>Pentapetalae</taxon>
        <taxon>rosids</taxon>
        <taxon>fabids</taxon>
        <taxon>Fagales</taxon>
        <taxon>Myricaceae</taxon>
        <taxon>Morella</taxon>
    </lineage>
</organism>
<feature type="domain" description="Disease resistance protein RPS4B/Roq1-like leucine-rich repeats" evidence="2">
    <location>
        <begin position="70"/>
        <end position="142"/>
    </location>
</feature>
<comment type="caution">
    <text evidence="3">The sequence shown here is derived from an EMBL/GenBank/DDBJ whole genome shotgun (WGS) entry which is preliminary data.</text>
</comment>
<dbReference type="PANTHER" id="PTHR16083">
    <property type="entry name" value="LEUCINE RICH REPEAT CONTAINING PROTEIN"/>
    <property type="match status" value="1"/>
</dbReference>
<evidence type="ECO:0000313" key="3">
    <source>
        <dbReference type="EMBL" id="KAB1199121.1"/>
    </source>
</evidence>
<name>A0A6A1UFJ2_9ROSI</name>
<keyword evidence="4" id="KW-1185">Reference proteome</keyword>
<evidence type="ECO:0000259" key="2">
    <source>
        <dbReference type="Pfam" id="PF23286"/>
    </source>
</evidence>
<dbReference type="InterPro" id="IPR058546">
    <property type="entry name" value="RPS4B/Roq1-like_LRR"/>
</dbReference>
<keyword evidence="1" id="KW-0611">Plant defense</keyword>
<evidence type="ECO:0000256" key="1">
    <source>
        <dbReference type="ARBA" id="ARBA00022821"/>
    </source>
</evidence>
<dbReference type="Pfam" id="PF23286">
    <property type="entry name" value="LRR_13"/>
    <property type="match status" value="1"/>
</dbReference>
<sequence>MNLTFMDFGECKFLKGIPDLAGNKNLTRLLLDNCTNMVEIHPSIGFLHRLEVLSLVGCSSLSNFPRRLELPSLTVFNLSGCSSLEYFPEIGCEMKNLHILRLQHIGIKELPSSFWRLTGLEYLYLWECANLIYLSSSIWQLQRLKHIWFEDYPNPTNLGNELDCNGQYSFITSAVPTWENEISSGAELLPLPLLKFQYVFRSCGESLSDFKVAFSCTHRPFELDVSGSEIVRLPASIKRFDRLTMLRVSYSEQLQEIPELPAYIQEVHARGCKSLESFPEVVNRFQFNTSNLQKVSWIDLSGCYRLLVNLENHVPKPEPEGFYGHSWGITFPGNRIPDCFSLYREDFRPDSFYIKIDRVDADKVKGVVVCVVIGAVADQLGLVRATITLRGITSFRQVSQIRELDIRGSNHVWLEYLDPLPLGQYGDQEFEDGGPVLRLEENIDSHLRIFISIDGGAIVKVGVHLVRNNEEKAECHPRVLQDSIDVSCNPRPIKKLKIEEIYQMDSRGRSSRGQGHLADNC</sequence>
<gene>
    <name evidence="3" type="ORF">CJ030_MR0G027289</name>
</gene>
<accession>A0A6A1UFJ2</accession>
<dbReference type="SMR" id="A0A6A1UFJ2"/>
<dbReference type="OrthoDB" id="1073078at2759"/>
<evidence type="ECO:0000313" key="4">
    <source>
        <dbReference type="Proteomes" id="UP000516437"/>
    </source>
</evidence>
<dbReference type="Gene3D" id="3.80.10.10">
    <property type="entry name" value="Ribonuclease Inhibitor"/>
    <property type="match status" value="3"/>
</dbReference>
<protein>
    <submittedName>
        <fullName evidence="3">Protein SUPPRESSOR OF npr1-1, CONSTITUTIVE 1</fullName>
    </submittedName>
</protein>
<dbReference type="SUPFAM" id="SSF52058">
    <property type="entry name" value="L domain-like"/>
    <property type="match status" value="1"/>
</dbReference>
<dbReference type="EMBL" id="RXIC02000495">
    <property type="protein sequence ID" value="KAB1199121.1"/>
    <property type="molecule type" value="Genomic_DNA"/>
</dbReference>
<dbReference type="InterPro" id="IPR032675">
    <property type="entry name" value="LRR_dom_sf"/>
</dbReference>
<dbReference type="PANTHER" id="PTHR16083:SF83">
    <property type="entry name" value="LEUCINE-RICH REPEAT-CONTAINING PROTEIN 40"/>
    <property type="match status" value="1"/>
</dbReference>
<proteinExistence type="predicted"/>
<reference evidence="3 4" key="1">
    <citation type="journal article" date="2019" name="Plant Biotechnol. J.">
        <title>The red bayberry genome and genetic basis of sex determination.</title>
        <authorList>
            <person name="Jia H.M."/>
            <person name="Jia H.J."/>
            <person name="Cai Q.L."/>
            <person name="Wang Y."/>
            <person name="Zhao H.B."/>
            <person name="Yang W.F."/>
            <person name="Wang G.Y."/>
            <person name="Li Y.H."/>
            <person name="Zhan D.L."/>
            <person name="Shen Y.T."/>
            <person name="Niu Q.F."/>
            <person name="Chang L."/>
            <person name="Qiu J."/>
            <person name="Zhao L."/>
            <person name="Xie H.B."/>
            <person name="Fu W.Y."/>
            <person name="Jin J."/>
            <person name="Li X.W."/>
            <person name="Jiao Y."/>
            <person name="Zhou C.C."/>
            <person name="Tu T."/>
            <person name="Chai C.Y."/>
            <person name="Gao J.L."/>
            <person name="Fan L.J."/>
            <person name="van de Weg E."/>
            <person name="Wang J.Y."/>
            <person name="Gao Z.S."/>
        </authorList>
    </citation>
    <scope>NUCLEOTIDE SEQUENCE [LARGE SCALE GENOMIC DNA]</scope>
    <source>
        <tissue evidence="3">Leaves</tissue>
    </source>
</reference>
<dbReference type="AlphaFoldDB" id="A0A6A1UFJ2"/>
<dbReference type="Proteomes" id="UP000516437">
    <property type="component" value="Unassembled WGS sequence"/>
</dbReference>